<feature type="transmembrane region" description="Helical" evidence="9">
    <location>
        <begin position="71"/>
        <end position="94"/>
    </location>
</feature>
<dbReference type="NCBIfam" id="TIGR00546">
    <property type="entry name" value="lnt"/>
    <property type="match status" value="1"/>
</dbReference>
<reference evidence="11 12" key="1">
    <citation type="submission" date="2016-11" db="EMBL/GenBank/DDBJ databases">
        <authorList>
            <person name="Jaros S."/>
            <person name="Januszkiewicz K."/>
            <person name="Wedrychowicz H."/>
        </authorList>
    </citation>
    <scope>NUCLEOTIDE SEQUENCE [LARGE SCALE GENOMIC DNA]</scope>
    <source>
        <strain evidence="11 12">DSM 17737</strain>
    </source>
</reference>
<protein>
    <recommendedName>
        <fullName evidence="9">Apolipoprotein N-acyltransferase</fullName>
        <shortName evidence="9">ALP N-acyltransferase</shortName>
        <ecNumber evidence="9">2.3.1.269</ecNumber>
    </recommendedName>
</protein>
<keyword evidence="7 9" id="KW-0472">Membrane</keyword>
<dbReference type="InterPro" id="IPR003010">
    <property type="entry name" value="C-N_Hydrolase"/>
</dbReference>
<evidence type="ECO:0000256" key="6">
    <source>
        <dbReference type="ARBA" id="ARBA00022989"/>
    </source>
</evidence>
<dbReference type="UniPathway" id="UPA00666"/>
<comment type="pathway">
    <text evidence="9">Protein modification; lipoprotein biosynthesis (N-acyl transfer).</text>
</comment>
<comment type="function">
    <text evidence="9">Catalyzes the phospholipid dependent N-acylation of the N-terminal cysteine of apolipoprotein, the last step in lipoprotein maturation.</text>
</comment>
<comment type="subcellular location">
    <subcellularLocation>
        <location evidence="1 9">Cell membrane</location>
        <topology evidence="1 9">Multi-pass membrane protein</topology>
    </subcellularLocation>
</comment>
<keyword evidence="6 9" id="KW-1133">Transmembrane helix</keyword>
<evidence type="ECO:0000256" key="5">
    <source>
        <dbReference type="ARBA" id="ARBA00022692"/>
    </source>
</evidence>
<organism evidence="11 12">
    <name type="scientific">Sulfurivirga caldicuralii</name>
    <dbReference type="NCBI Taxonomy" id="364032"/>
    <lineage>
        <taxon>Bacteria</taxon>
        <taxon>Pseudomonadati</taxon>
        <taxon>Pseudomonadota</taxon>
        <taxon>Gammaproteobacteria</taxon>
        <taxon>Thiotrichales</taxon>
        <taxon>Piscirickettsiaceae</taxon>
        <taxon>Sulfurivirga</taxon>
    </lineage>
</organism>
<feature type="domain" description="CN hydrolase" evidence="10">
    <location>
        <begin position="240"/>
        <end position="479"/>
    </location>
</feature>
<gene>
    <name evidence="9" type="primary">lnt</name>
    <name evidence="11" type="ORF">SAMN05443662_1318</name>
</gene>
<dbReference type="HAMAP" id="MF_01148">
    <property type="entry name" value="Lnt"/>
    <property type="match status" value="1"/>
</dbReference>
<keyword evidence="4 9" id="KW-0808">Transferase</keyword>
<evidence type="ECO:0000256" key="8">
    <source>
        <dbReference type="ARBA" id="ARBA00023315"/>
    </source>
</evidence>
<evidence type="ECO:0000256" key="4">
    <source>
        <dbReference type="ARBA" id="ARBA00022679"/>
    </source>
</evidence>
<keyword evidence="8 9" id="KW-0012">Acyltransferase</keyword>
<dbReference type="EMBL" id="FSRE01000003">
    <property type="protein sequence ID" value="SIO06215.1"/>
    <property type="molecule type" value="Genomic_DNA"/>
</dbReference>
<dbReference type="GO" id="GO:0042158">
    <property type="term" value="P:lipoprotein biosynthetic process"/>
    <property type="evidence" value="ECO:0007669"/>
    <property type="project" value="UniProtKB-UniRule"/>
</dbReference>
<proteinExistence type="inferred from homology"/>
<keyword evidence="3 9" id="KW-1003">Cell membrane</keyword>
<dbReference type="OrthoDB" id="9804277at2"/>
<dbReference type="PANTHER" id="PTHR38686:SF1">
    <property type="entry name" value="APOLIPOPROTEIN N-ACYLTRANSFERASE"/>
    <property type="match status" value="1"/>
</dbReference>
<accession>A0A1N6GFA7</accession>
<keyword evidence="5 9" id="KW-0812">Transmembrane</keyword>
<name>A0A1N6GFA7_9GAMM</name>
<evidence type="ECO:0000259" key="10">
    <source>
        <dbReference type="PROSITE" id="PS50263"/>
    </source>
</evidence>
<dbReference type="PROSITE" id="PS50263">
    <property type="entry name" value="CN_HYDROLASE"/>
    <property type="match status" value="1"/>
</dbReference>
<dbReference type="CDD" id="cd07571">
    <property type="entry name" value="ALP_N-acyl_transferase"/>
    <property type="match status" value="1"/>
</dbReference>
<dbReference type="SUPFAM" id="SSF56317">
    <property type="entry name" value="Carbon-nitrogen hydrolase"/>
    <property type="match status" value="1"/>
</dbReference>
<keyword evidence="11" id="KW-0449">Lipoprotein</keyword>
<feature type="transmembrane region" description="Helical" evidence="9">
    <location>
        <begin position="204"/>
        <end position="222"/>
    </location>
</feature>
<dbReference type="InterPro" id="IPR004563">
    <property type="entry name" value="Apolipo_AcylTrfase"/>
</dbReference>
<dbReference type="Proteomes" id="UP000198461">
    <property type="component" value="Unassembled WGS sequence"/>
</dbReference>
<sequence length="515" mass="57828">MPRIRQAIKHPFQWFAAALRPDRQGLAAAAFGAMAAFAFAPFSFAPLALLAQAGLFWLWLKTDTSGQAARLGLWFGLGLHAVGSSWLYSSLYVYGQTPLWLTLISVALWVLYLSLFPALAGWIARIFFSPRFPVISLLTLFPAAWVLSELIKQHLFGGFPFLQMGTSHVLTWLDGYAPVFGGLGVSWALALSAAALVWLVRNGAWMGAAFIFAVVWLGGGLLQDIKWTQPVGDPVDVALLQGNIPQDKKWQPDQFMPTLKRYIKMTRENLGADVIVWPETAVPAFFDLVERGALKTFIRDARLIHKPILVGSIWRDVEKRRYYNALINVGSDPYQVYRKYHLVLIGEYYPFSDWLKPLFDLWNIPFDQFSPGPFPPEPMKLGDHHAGMAICFETMFGHELAAQLPQADYFITVSNDAWFAHTLEPAQALQDVQMRAIELGRPFARATNTGYTAVVDHNGHIVKQLAPYKQGALRATLQPRQGMTPFARWKELPVLLLLLLVFGVVLGDRYLRRAV</sequence>
<dbReference type="STRING" id="364032.SAMN05443662_1318"/>
<dbReference type="GO" id="GO:0016410">
    <property type="term" value="F:N-acyltransferase activity"/>
    <property type="evidence" value="ECO:0007669"/>
    <property type="project" value="UniProtKB-UniRule"/>
</dbReference>
<comment type="catalytic activity">
    <reaction evidence="9">
        <text>N-terminal S-1,2-diacyl-sn-glyceryl-L-cysteinyl-[lipoprotein] + a glycerophospholipid = N-acyl-S-1,2-diacyl-sn-glyceryl-L-cysteinyl-[lipoprotein] + a 2-acyl-sn-glycero-3-phospholipid + H(+)</text>
        <dbReference type="Rhea" id="RHEA:48228"/>
        <dbReference type="Rhea" id="RHEA-COMP:14681"/>
        <dbReference type="Rhea" id="RHEA-COMP:14684"/>
        <dbReference type="ChEBI" id="CHEBI:15378"/>
        <dbReference type="ChEBI" id="CHEBI:136912"/>
        <dbReference type="ChEBI" id="CHEBI:140656"/>
        <dbReference type="ChEBI" id="CHEBI:140657"/>
        <dbReference type="ChEBI" id="CHEBI:140660"/>
        <dbReference type="EC" id="2.3.1.269"/>
    </reaction>
</comment>
<evidence type="ECO:0000256" key="7">
    <source>
        <dbReference type="ARBA" id="ARBA00023136"/>
    </source>
</evidence>
<dbReference type="PANTHER" id="PTHR38686">
    <property type="entry name" value="APOLIPOPROTEIN N-ACYLTRANSFERASE"/>
    <property type="match status" value="1"/>
</dbReference>
<evidence type="ECO:0000256" key="9">
    <source>
        <dbReference type="HAMAP-Rule" id="MF_01148"/>
    </source>
</evidence>
<dbReference type="AlphaFoldDB" id="A0A1N6GFA7"/>
<feature type="transmembrane region" description="Helical" evidence="9">
    <location>
        <begin position="134"/>
        <end position="155"/>
    </location>
</feature>
<evidence type="ECO:0000313" key="11">
    <source>
        <dbReference type="EMBL" id="SIO06215.1"/>
    </source>
</evidence>
<feature type="transmembrane region" description="Helical" evidence="9">
    <location>
        <begin position="175"/>
        <end position="197"/>
    </location>
</feature>
<keyword evidence="12" id="KW-1185">Reference proteome</keyword>
<dbReference type="RefSeq" id="WP_074201594.1">
    <property type="nucleotide sequence ID" value="NZ_FSRE01000003.1"/>
</dbReference>
<evidence type="ECO:0000256" key="2">
    <source>
        <dbReference type="ARBA" id="ARBA00010065"/>
    </source>
</evidence>
<feature type="transmembrane region" description="Helical" evidence="9">
    <location>
        <begin position="37"/>
        <end position="59"/>
    </location>
</feature>
<dbReference type="EC" id="2.3.1.269" evidence="9"/>
<comment type="similarity">
    <text evidence="2 9">Belongs to the CN hydrolase family. Apolipoprotein N-acyltransferase subfamily.</text>
</comment>
<feature type="transmembrane region" description="Helical" evidence="9">
    <location>
        <begin position="492"/>
        <end position="511"/>
    </location>
</feature>
<evidence type="ECO:0000256" key="3">
    <source>
        <dbReference type="ARBA" id="ARBA00022475"/>
    </source>
</evidence>
<dbReference type="Pfam" id="PF20154">
    <property type="entry name" value="LNT_N"/>
    <property type="match status" value="1"/>
</dbReference>
<dbReference type="GO" id="GO:0005886">
    <property type="term" value="C:plasma membrane"/>
    <property type="evidence" value="ECO:0007669"/>
    <property type="project" value="UniProtKB-SubCell"/>
</dbReference>
<feature type="transmembrane region" description="Helical" evidence="9">
    <location>
        <begin position="100"/>
        <end position="122"/>
    </location>
</feature>
<evidence type="ECO:0000313" key="12">
    <source>
        <dbReference type="Proteomes" id="UP000198461"/>
    </source>
</evidence>
<dbReference type="Pfam" id="PF00795">
    <property type="entry name" value="CN_hydrolase"/>
    <property type="match status" value="1"/>
</dbReference>
<evidence type="ECO:0000256" key="1">
    <source>
        <dbReference type="ARBA" id="ARBA00004651"/>
    </source>
</evidence>
<dbReference type="InterPro" id="IPR036526">
    <property type="entry name" value="C-N_Hydrolase_sf"/>
</dbReference>
<dbReference type="Gene3D" id="3.60.110.10">
    <property type="entry name" value="Carbon-nitrogen hydrolase"/>
    <property type="match status" value="1"/>
</dbReference>
<dbReference type="InterPro" id="IPR045378">
    <property type="entry name" value="LNT_N"/>
</dbReference>